<dbReference type="Proteomes" id="UP001291930">
    <property type="component" value="Unassembled WGS sequence"/>
</dbReference>
<dbReference type="PROSITE" id="PS51186">
    <property type="entry name" value="GNAT"/>
    <property type="match status" value="1"/>
</dbReference>
<comment type="caution">
    <text evidence="3">The sequence shown here is derived from an EMBL/GenBank/DDBJ whole genome shotgun (WGS) entry which is preliminary data.</text>
</comment>
<comment type="similarity">
    <text evidence="1">Belongs to the UPF0167 family.</text>
</comment>
<dbReference type="EMBL" id="JAXOVW010000090">
    <property type="protein sequence ID" value="MDZ5609886.1"/>
    <property type="molecule type" value="Genomic_DNA"/>
</dbReference>
<dbReference type="RefSeq" id="WP_374219238.1">
    <property type="nucleotide sequence ID" value="NZ_JAXOVW010000090.1"/>
</dbReference>
<protein>
    <submittedName>
        <fullName evidence="3">CbrC family protein</fullName>
    </submittedName>
</protein>
<evidence type="ECO:0000256" key="1">
    <source>
        <dbReference type="ARBA" id="ARBA00008525"/>
    </source>
</evidence>
<reference evidence="4" key="1">
    <citation type="submission" date="2023-11" db="EMBL/GenBank/DDBJ databases">
        <title>Genome Sequence of Bacillus pseudomycoides stain BUPM19.</title>
        <authorList>
            <person name="Farhat A."/>
        </authorList>
    </citation>
    <scope>NUCLEOTIDE SEQUENCE [LARGE SCALE GENOMIC DNA]</scope>
    <source>
        <strain evidence="4">BUPM19</strain>
    </source>
</reference>
<dbReference type="Gene3D" id="3.40.630.30">
    <property type="match status" value="1"/>
</dbReference>
<evidence type="ECO:0000313" key="3">
    <source>
        <dbReference type="EMBL" id="MDZ5609886.1"/>
    </source>
</evidence>
<organism evidence="3 4">
    <name type="scientific">Bacillus bingmayongensis</name>
    <dbReference type="NCBI Taxonomy" id="1150157"/>
    <lineage>
        <taxon>Bacteria</taxon>
        <taxon>Bacillati</taxon>
        <taxon>Bacillota</taxon>
        <taxon>Bacilli</taxon>
        <taxon>Bacillales</taxon>
        <taxon>Bacillaceae</taxon>
        <taxon>Bacillus</taxon>
    </lineage>
</organism>
<dbReference type="InterPro" id="IPR000182">
    <property type="entry name" value="GNAT_dom"/>
</dbReference>
<evidence type="ECO:0000313" key="4">
    <source>
        <dbReference type="Proteomes" id="UP001291930"/>
    </source>
</evidence>
<dbReference type="CDD" id="cd04301">
    <property type="entry name" value="NAT_SF"/>
    <property type="match status" value="1"/>
</dbReference>
<gene>
    <name evidence="3" type="ORF">U2I54_23225</name>
</gene>
<feature type="domain" description="N-acetyltransferase" evidence="2">
    <location>
        <begin position="1"/>
        <end position="174"/>
    </location>
</feature>
<dbReference type="Pfam" id="PF00583">
    <property type="entry name" value="Acetyltransf_1"/>
    <property type="match status" value="1"/>
</dbReference>
<dbReference type="InterPro" id="IPR005363">
    <property type="entry name" value="UPF0167"/>
</dbReference>
<dbReference type="InterPro" id="IPR016181">
    <property type="entry name" value="Acyl_CoA_acyltransferase"/>
</dbReference>
<dbReference type="Pfam" id="PF03691">
    <property type="entry name" value="UPF0167"/>
    <property type="match status" value="1"/>
</dbReference>
<name>A0ABU5K2A2_9BACI</name>
<proteinExistence type="inferred from homology"/>
<evidence type="ECO:0000259" key="2">
    <source>
        <dbReference type="PROSITE" id="PS51186"/>
    </source>
</evidence>
<keyword evidence="4" id="KW-1185">Reference proteome</keyword>
<accession>A0ABU5K2A2</accession>
<dbReference type="SUPFAM" id="SSF55729">
    <property type="entry name" value="Acyl-CoA N-acyltransferases (Nat)"/>
    <property type="match status" value="1"/>
</dbReference>
<sequence length="301" mass="35673">MIRQAKQEEIVIVRGWLQETAISLKQKGIQQWGQFLRYENTKIIEFDFEKGYLFVFENDQNQIIASISLCDKEEWDASLWNDEIDAYYIHRIVVSKEGKRLNIGSQFIQWAKNRARESGKKLRLDCVSSNDFLQEFYQKLGLSFRSFMNGFSLYEWSEVEESLPSFKYNKNPLGLLVIREADGMCPVCRRKTGYVYDGPFYTTFDEEETENICPWCIANGFAAQKFDGEFNYSGEHMDVQNKEYTDELFYRTPSYFSWQGEYWLSHCNDYCAIIDEVGWKEIAHLEHELNDDIEKIINKKR</sequence>